<feature type="domain" description="Peptidoglycan binding-like" evidence="2">
    <location>
        <begin position="121"/>
        <end position="168"/>
    </location>
</feature>
<feature type="chain" id="PRO_5026254496" evidence="1">
    <location>
        <begin position="25"/>
        <end position="349"/>
    </location>
</feature>
<sequence>MRRSVRATLMIGGPLVAASAVAAAAIGFGDGSPPTTGVAPPAPATATVTRATLTQTQQVSGTLDYGRPVTVNGRGAGVITWLPEPGTVISRGQAAYKADNRPVILFYGGLPLYRRLHTGDNGDDVRQVETNLAALGYTGMTVDDTYTAATAAVVKRWQQDNRLPSTGTFEPTDVIRAPAELRVTTLAGQLGDPASGPILTYTGTTRTVRIALDVALQGLVRQNIAATVTLPDGRAVNGTVTHVGAVATAGRTPADPATIAVTVTLADQSALGTLEQSPVGVQLVSARVENVLTVPVAALAALAEGGYGVQVVTGSTSRYVPVQLGMFANGRVQITGNGIVEGTVVGVPS</sequence>
<reference evidence="3 4" key="1">
    <citation type="submission" date="2020-03" db="EMBL/GenBank/DDBJ databases">
        <title>Whole genome shotgun sequence of Phytohabitans flavus NBRC 107702.</title>
        <authorList>
            <person name="Komaki H."/>
            <person name="Tamura T."/>
        </authorList>
    </citation>
    <scope>NUCLEOTIDE SEQUENCE [LARGE SCALE GENOMIC DNA]</scope>
    <source>
        <strain evidence="3 4">NBRC 107702</strain>
    </source>
</reference>
<accession>A0A6F8XMQ2</accession>
<keyword evidence="1" id="KW-0732">Signal</keyword>
<dbReference type="KEGG" id="pfla:Pflav_015120"/>
<dbReference type="SUPFAM" id="SSF47090">
    <property type="entry name" value="PGBD-like"/>
    <property type="match status" value="1"/>
</dbReference>
<name>A0A6F8XMQ2_9ACTN</name>
<organism evidence="3 4">
    <name type="scientific">Phytohabitans flavus</name>
    <dbReference type="NCBI Taxonomy" id="1076124"/>
    <lineage>
        <taxon>Bacteria</taxon>
        <taxon>Bacillati</taxon>
        <taxon>Actinomycetota</taxon>
        <taxon>Actinomycetes</taxon>
        <taxon>Micromonosporales</taxon>
        <taxon>Micromonosporaceae</taxon>
    </lineage>
</organism>
<dbReference type="InterPro" id="IPR036366">
    <property type="entry name" value="PGBDSf"/>
</dbReference>
<reference evidence="3 4" key="2">
    <citation type="submission" date="2020-03" db="EMBL/GenBank/DDBJ databases">
        <authorList>
            <person name="Ichikawa N."/>
            <person name="Kimura A."/>
            <person name="Kitahashi Y."/>
            <person name="Uohara A."/>
        </authorList>
    </citation>
    <scope>NUCLEOTIDE SEQUENCE [LARGE SCALE GENOMIC DNA]</scope>
    <source>
        <strain evidence="3 4">NBRC 107702</strain>
    </source>
</reference>
<gene>
    <name evidence="3" type="ORF">Pflav_015120</name>
</gene>
<evidence type="ECO:0000313" key="3">
    <source>
        <dbReference type="EMBL" id="BCB75102.1"/>
    </source>
</evidence>
<protein>
    <submittedName>
        <fullName evidence="3">Peptidoglycan-binding protein</fullName>
    </submittedName>
</protein>
<keyword evidence="4" id="KW-1185">Reference proteome</keyword>
<evidence type="ECO:0000313" key="4">
    <source>
        <dbReference type="Proteomes" id="UP000502508"/>
    </source>
</evidence>
<evidence type="ECO:0000256" key="1">
    <source>
        <dbReference type="SAM" id="SignalP"/>
    </source>
</evidence>
<dbReference type="InterPro" id="IPR036365">
    <property type="entry name" value="PGBD-like_sf"/>
</dbReference>
<dbReference type="Gene3D" id="1.10.101.10">
    <property type="entry name" value="PGBD-like superfamily/PGBD"/>
    <property type="match status" value="1"/>
</dbReference>
<dbReference type="InterPro" id="IPR002477">
    <property type="entry name" value="Peptidoglycan-bd-like"/>
</dbReference>
<feature type="signal peptide" evidence="1">
    <location>
        <begin position="1"/>
        <end position="24"/>
    </location>
</feature>
<dbReference type="Pfam" id="PF01471">
    <property type="entry name" value="PG_binding_1"/>
    <property type="match status" value="1"/>
</dbReference>
<dbReference type="EMBL" id="AP022870">
    <property type="protein sequence ID" value="BCB75102.1"/>
    <property type="molecule type" value="Genomic_DNA"/>
</dbReference>
<proteinExistence type="predicted"/>
<dbReference type="Gene3D" id="2.40.420.20">
    <property type="match status" value="1"/>
</dbReference>
<dbReference type="Proteomes" id="UP000502508">
    <property type="component" value="Chromosome"/>
</dbReference>
<dbReference type="AlphaFoldDB" id="A0A6F8XMQ2"/>
<evidence type="ECO:0000259" key="2">
    <source>
        <dbReference type="Pfam" id="PF01471"/>
    </source>
</evidence>
<dbReference type="RefSeq" id="WP_173034696.1">
    <property type="nucleotide sequence ID" value="NZ_AP022870.1"/>
</dbReference>